<proteinExistence type="inferred from homology"/>
<dbReference type="Pfam" id="PF13360">
    <property type="entry name" value="PQQ_2"/>
    <property type="match status" value="2"/>
</dbReference>
<dbReference type="Gene3D" id="2.140.10.10">
    <property type="entry name" value="Quinoprotein alcohol dehydrogenase-like superfamily"/>
    <property type="match status" value="1"/>
</dbReference>
<evidence type="ECO:0000256" key="4">
    <source>
        <dbReference type="SAM" id="SignalP"/>
    </source>
</evidence>
<evidence type="ECO:0000313" key="7">
    <source>
        <dbReference type="Proteomes" id="UP001303473"/>
    </source>
</evidence>
<dbReference type="Proteomes" id="UP001303473">
    <property type="component" value="Unassembled WGS sequence"/>
</dbReference>
<evidence type="ECO:0000256" key="3">
    <source>
        <dbReference type="ARBA" id="ARBA00023002"/>
    </source>
</evidence>
<dbReference type="InterPro" id="IPR011047">
    <property type="entry name" value="Quinoprotein_ADH-like_sf"/>
</dbReference>
<accession>A0AAN6MX43</accession>
<sequence>MSSLPSLLALLFTTITWVHAGGGSSDWSGWGGNSFNNRWQPSTSLTASNVPSLTRRCSGLVYPFGISATPVISGKVVYYPTWNGSFVALDYTTCQIQWQINVTQIIYDFAPLDPQTETAVYKVSRTSPQIDGDVLYFGTQAHALMVAVNVKTGSLLDIIQIHPHPLAIITTSPTLYNGTLFLGTSSYEEPAPLEFPGYPCCSFIGNAVALSFNRYLSKFSVKWNVATLPSNSSWSGAGIWGSQPSIDPSRNQVFFGTGNVYSFPPEFAHCANETSACLPAGVNQESILALSIPTGKINWVRRITRMDAWNGACVLSPIDTTACAEDPPGTDADFGMAPSFVPHQTTAFGKDMVVVGQKNGVLYAFDAADGTTIWQQQTSSDGLGGGISWGIAMDDKQIYFTLPFTTTVDLSEPTSVFGAADLGTGKVLWQVPAATGNHTNAFALTAPTVAGDLVFYPRTGIVKSDGSAADYDNSQGGLVVVDKSGKVVADMTTDTTFQGGIAVSDGYVMFGTGYRNGQQYLGNGSLYILEIAKK</sequence>
<organism evidence="6 7">
    <name type="scientific">Diplogelasinospora grovesii</name>
    <dbReference type="NCBI Taxonomy" id="303347"/>
    <lineage>
        <taxon>Eukaryota</taxon>
        <taxon>Fungi</taxon>
        <taxon>Dikarya</taxon>
        <taxon>Ascomycota</taxon>
        <taxon>Pezizomycotina</taxon>
        <taxon>Sordariomycetes</taxon>
        <taxon>Sordariomycetidae</taxon>
        <taxon>Sordariales</taxon>
        <taxon>Diplogelasinosporaceae</taxon>
        <taxon>Diplogelasinospora</taxon>
    </lineage>
</organism>
<evidence type="ECO:0000256" key="1">
    <source>
        <dbReference type="ARBA" id="ARBA00001931"/>
    </source>
</evidence>
<feature type="domain" description="Pyrrolo-quinoline quinone repeat" evidence="5">
    <location>
        <begin position="67"/>
        <end position="163"/>
    </location>
</feature>
<comment type="cofactor">
    <cofactor evidence="1">
        <name>pyrroloquinoline quinone</name>
        <dbReference type="ChEBI" id="CHEBI:58442"/>
    </cofactor>
</comment>
<dbReference type="SMART" id="SM00564">
    <property type="entry name" value="PQQ"/>
    <property type="match status" value="4"/>
</dbReference>
<dbReference type="Gene3D" id="2.130.10.10">
    <property type="entry name" value="YVTN repeat-like/Quinoprotein amine dehydrogenase"/>
    <property type="match status" value="1"/>
</dbReference>
<feature type="chain" id="PRO_5042846142" evidence="4">
    <location>
        <begin position="21"/>
        <end position="534"/>
    </location>
</feature>
<dbReference type="PANTHER" id="PTHR32303:SF10">
    <property type="entry name" value="OUTER MEMBRANE PROTEIN ASSEMBLY FACTOR BAMB"/>
    <property type="match status" value="1"/>
</dbReference>
<dbReference type="EMBL" id="MU853941">
    <property type="protein sequence ID" value="KAK3935110.1"/>
    <property type="molecule type" value="Genomic_DNA"/>
</dbReference>
<comment type="similarity">
    <text evidence="2">Belongs to the bacterial PQQ dehydrogenase family.</text>
</comment>
<evidence type="ECO:0000313" key="6">
    <source>
        <dbReference type="EMBL" id="KAK3935110.1"/>
    </source>
</evidence>
<feature type="signal peptide" evidence="4">
    <location>
        <begin position="1"/>
        <end position="20"/>
    </location>
</feature>
<keyword evidence="4" id="KW-0732">Signal</keyword>
<protein>
    <submittedName>
        <fullName evidence="6">Quinon protein alcohol dehydrogenase-like superfamily</fullName>
    </submittedName>
</protein>
<dbReference type="GO" id="GO:0016491">
    <property type="term" value="F:oxidoreductase activity"/>
    <property type="evidence" value="ECO:0007669"/>
    <property type="project" value="UniProtKB-KW"/>
</dbReference>
<dbReference type="InterPro" id="IPR018391">
    <property type="entry name" value="PQQ_b-propeller_rpt"/>
</dbReference>
<dbReference type="PANTHER" id="PTHR32303">
    <property type="entry name" value="QUINOPROTEIN ALCOHOL DEHYDROGENASE (CYTOCHROME C)"/>
    <property type="match status" value="1"/>
</dbReference>
<keyword evidence="3" id="KW-0560">Oxidoreductase</keyword>
<reference evidence="7" key="1">
    <citation type="journal article" date="2023" name="Mol. Phylogenet. Evol.">
        <title>Genome-scale phylogeny and comparative genomics of the fungal order Sordariales.</title>
        <authorList>
            <person name="Hensen N."/>
            <person name="Bonometti L."/>
            <person name="Westerberg I."/>
            <person name="Brannstrom I.O."/>
            <person name="Guillou S."/>
            <person name="Cros-Aarteil S."/>
            <person name="Calhoun S."/>
            <person name="Haridas S."/>
            <person name="Kuo A."/>
            <person name="Mondo S."/>
            <person name="Pangilinan J."/>
            <person name="Riley R."/>
            <person name="LaButti K."/>
            <person name="Andreopoulos B."/>
            <person name="Lipzen A."/>
            <person name="Chen C."/>
            <person name="Yan M."/>
            <person name="Daum C."/>
            <person name="Ng V."/>
            <person name="Clum A."/>
            <person name="Steindorff A."/>
            <person name="Ohm R.A."/>
            <person name="Martin F."/>
            <person name="Silar P."/>
            <person name="Natvig D.O."/>
            <person name="Lalanne C."/>
            <person name="Gautier V."/>
            <person name="Ament-Velasquez S.L."/>
            <person name="Kruys A."/>
            <person name="Hutchinson M.I."/>
            <person name="Powell A.J."/>
            <person name="Barry K."/>
            <person name="Miller A.N."/>
            <person name="Grigoriev I.V."/>
            <person name="Debuchy R."/>
            <person name="Gladieux P."/>
            <person name="Hiltunen Thoren M."/>
            <person name="Johannesson H."/>
        </authorList>
    </citation>
    <scope>NUCLEOTIDE SEQUENCE [LARGE SCALE GENOMIC DNA]</scope>
    <source>
        <strain evidence="7">CBS 340.73</strain>
    </source>
</reference>
<keyword evidence="7" id="KW-1185">Reference proteome</keyword>
<dbReference type="AlphaFoldDB" id="A0AAN6MX43"/>
<gene>
    <name evidence="6" type="ORF">QBC46DRAFT_398305</name>
</gene>
<evidence type="ECO:0000256" key="2">
    <source>
        <dbReference type="ARBA" id="ARBA00008156"/>
    </source>
</evidence>
<dbReference type="InterPro" id="IPR002372">
    <property type="entry name" value="PQQ_rpt_dom"/>
</dbReference>
<dbReference type="InterPro" id="IPR015943">
    <property type="entry name" value="WD40/YVTN_repeat-like_dom_sf"/>
</dbReference>
<dbReference type="SUPFAM" id="SSF50998">
    <property type="entry name" value="Quinoprotein alcohol dehydrogenase-like"/>
    <property type="match status" value="1"/>
</dbReference>
<feature type="domain" description="Pyrrolo-quinoline quinone repeat" evidence="5">
    <location>
        <begin position="347"/>
        <end position="458"/>
    </location>
</feature>
<comment type="caution">
    <text evidence="6">The sequence shown here is derived from an EMBL/GenBank/DDBJ whole genome shotgun (WGS) entry which is preliminary data.</text>
</comment>
<name>A0AAN6MX43_9PEZI</name>
<evidence type="ECO:0000259" key="5">
    <source>
        <dbReference type="Pfam" id="PF13360"/>
    </source>
</evidence>